<accession>Q12VC0</accession>
<dbReference type="RefSeq" id="WP_011499749.1">
    <property type="nucleotide sequence ID" value="NC_007955.1"/>
</dbReference>
<proteinExistence type="predicted"/>
<organism evidence="1 2">
    <name type="scientific">Methanococcoides burtonii (strain DSM 6242 / NBRC 107633 / OCM 468 / ACE-M)</name>
    <dbReference type="NCBI Taxonomy" id="259564"/>
    <lineage>
        <taxon>Archaea</taxon>
        <taxon>Methanobacteriati</taxon>
        <taxon>Methanobacteriota</taxon>
        <taxon>Stenosarchaea group</taxon>
        <taxon>Methanomicrobia</taxon>
        <taxon>Methanosarcinales</taxon>
        <taxon>Methanosarcinaceae</taxon>
        <taxon>Methanococcoides</taxon>
    </lineage>
</organism>
<keyword evidence="2" id="KW-1185">Reference proteome</keyword>
<evidence type="ECO:0000313" key="1">
    <source>
        <dbReference type="EMBL" id="ABE52606.1"/>
    </source>
</evidence>
<dbReference type="AlphaFoldDB" id="Q12VC0"/>
<evidence type="ECO:0000313" key="2">
    <source>
        <dbReference type="Proteomes" id="UP000001979"/>
    </source>
</evidence>
<evidence type="ECO:0008006" key="3">
    <source>
        <dbReference type="Google" id="ProtNLM"/>
    </source>
</evidence>
<dbReference type="EMBL" id="CP000300">
    <property type="protein sequence ID" value="ABE52606.1"/>
    <property type="molecule type" value="Genomic_DNA"/>
</dbReference>
<dbReference type="KEGG" id="mbu:Mbur_1714"/>
<sequence>MENISKIYNARSNVVHKGKMIYDVNADENIDEIAGKYARQVLKHLIYQNSEHKGDFKKFISKIDDQKY</sequence>
<reference evidence="2" key="1">
    <citation type="journal article" date="2009" name="ISME J.">
        <title>The genome sequence of the psychrophilic archaeon, Methanococcoides burtonii: the role of genome evolution in cold adaptation.</title>
        <authorList>
            <person name="Allen M.A."/>
            <person name="Lauro F.M."/>
            <person name="Williams T.J."/>
            <person name="Burg D."/>
            <person name="Siddiqui K.S."/>
            <person name="De Francisci D."/>
            <person name="Chong K.W."/>
            <person name="Pilak O."/>
            <person name="Chew H.H."/>
            <person name="De Maere M.Z."/>
            <person name="Ting L."/>
            <person name="Katrib M."/>
            <person name="Ng C."/>
            <person name="Sowers K.R."/>
            <person name="Galperin M.Y."/>
            <person name="Anderson I.J."/>
            <person name="Ivanova N."/>
            <person name="Dalin E."/>
            <person name="Martinez M."/>
            <person name="Lapidus A."/>
            <person name="Hauser L."/>
            <person name="Land M."/>
            <person name="Thomas T."/>
            <person name="Cavicchioli R."/>
        </authorList>
    </citation>
    <scope>NUCLEOTIDE SEQUENCE [LARGE SCALE GENOMIC DNA]</scope>
    <source>
        <strain evidence="2">DSM 6242 / NBRC 107633 / OCM 468 / ACE-M</strain>
    </source>
</reference>
<name>Q12VC0_METBU</name>
<dbReference type="GeneID" id="3997388"/>
<gene>
    <name evidence="1" type="ordered locus">Mbur_1714</name>
</gene>
<protein>
    <recommendedName>
        <fullName evidence="3">Apea-like HEPN domain-containing protein</fullName>
    </recommendedName>
</protein>
<dbReference type="HOGENOM" id="CLU_2784056_0_0_2"/>
<dbReference type="STRING" id="259564.Mbur_1714"/>
<dbReference type="Proteomes" id="UP000001979">
    <property type="component" value="Chromosome"/>
</dbReference>